<accession>A0AAN9RDY1</accession>
<evidence type="ECO:0000313" key="2">
    <source>
        <dbReference type="Proteomes" id="UP001374584"/>
    </source>
</evidence>
<organism evidence="1 2">
    <name type="scientific">Phaseolus coccineus</name>
    <name type="common">Scarlet runner bean</name>
    <name type="synonym">Phaseolus multiflorus</name>
    <dbReference type="NCBI Taxonomy" id="3886"/>
    <lineage>
        <taxon>Eukaryota</taxon>
        <taxon>Viridiplantae</taxon>
        <taxon>Streptophyta</taxon>
        <taxon>Embryophyta</taxon>
        <taxon>Tracheophyta</taxon>
        <taxon>Spermatophyta</taxon>
        <taxon>Magnoliopsida</taxon>
        <taxon>eudicotyledons</taxon>
        <taxon>Gunneridae</taxon>
        <taxon>Pentapetalae</taxon>
        <taxon>rosids</taxon>
        <taxon>fabids</taxon>
        <taxon>Fabales</taxon>
        <taxon>Fabaceae</taxon>
        <taxon>Papilionoideae</taxon>
        <taxon>50 kb inversion clade</taxon>
        <taxon>NPAAA clade</taxon>
        <taxon>indigoferoid/millettioid clade</taxon>
        <taxon>Phaseoleae</taxon>
        <taxon>Phaseolus</taxon>
    </lineage>
</organism>
<protein>
    <submittedName>
        <fullName evidence="1">Uncharacterized protein</fullName>
    </submittedName>
</protein>
<name>A0AAN9RDY1_PHACN</name>
<dbReference type="EMBL" id="JAYMYR010000004">
    <property type="protein sequence ID" value="KAK7368961.1"/>
    <property type="molecule type" value="Genomic_DNA"/>
</dbReference>
<sequence length="128" mass="15055">MRRHQRATWATFFQRRRVSRAHLNHSEYAKARNFQIGESSKHNMREGRREIRSALSQISNVVSDNGIDNCNRMFWLKHDNLETIRLWELGKLIGVTLEGKEKKLLVRLEELEDRDKKQKLEGVGEGGL</sequence>
<comment type="caution">
    <text evidence="1">The sequence shown here is derived from an EMBL/GenBank/DDBJ whole genome shotgun (WGS) entry which is preliminary data.</text>
</comment>
<dbReference type="AlphaFoldDB" id="A0AAN9RDY1"/>
<evidence type="ECO:0000313" key="1">
    <source>
        <dbReference type="EMBL" id="KAK7368961.1"/>
    </source>
</evidence>
<gene>
    <name evidence="1" type="ORF">VNO80_10994</name>
</gene>
<reference evidence="1 2" key="1">
    <citation type="submission" date="2024-01" db="EMBL/GenBank/DDBJ databases">
        <title>The genomes of 5 underutilized Papilionoideae crops provide insights into root nodulation and disease resistanc.</title>
        <authorList>
            <person name="Jiang F."/>
        </authorList>
    </citation>
    <scope>NUCLEOTIDE SEQUENCE [LARGE SCALE GENOMIC DNA]</scope>
    <source>
        <strain evidence="1">JINMINGXINNONG_FW02</strain>
        <tissue evidence="1">Leaves</tissue>
    </source>
</reference>
<keyword evidence="2" id="KW-1185">Reference proteome</keyword>
<proteinExistence type="predicted"/>
<dbReference type="Proteomes" id="UP001374584">
    <property type="component" value="Unassembled WGS sequence"/>
</dbReference>